<comment type="subcellular location">
    <subcellularLocation>
        <location evidence="1">Membrane</location>
        <topology evidence="1">Multi-pass membrane protein</topology>
    </subcellularLocation>
</comment>
<dbReference type="NCBIfam" id="NF037981">
    <property type="entry name" value="NCS2_1"/>
    <property type="match status" value="1"/>
</dbReference>
<dbReference type="Pfam" id="PF00860">
    <property type="entry name" value="Xan_ur_permease"/>
    <property type="match status" value="1"/>
</dbReference>
<feature type="transmembrane region" description="Helical" evidence="6">
    <location>
        <begin position="332"/>
        <end position="354"/>
    </location>
</feature>
<dbReference type="AlphaFoldDB" id="A0A367ZL45"/>
<name>A0A367ZL45_9BACT</name>
<comment type="caution">
    <text evidence="7">The sequence shown here is derived from an EMBL/GenBank/DDBJ whole genome shotgun (WGS) entry which is preliminary data.</text>
</comment>
<feature type="transmembrane region" description="Helical" evidence="6">
    <location>
        <begin position="141"/>
        <end position="159"/>
    </location>
</feature>
<feature type="transmembrane region" description="Helical" evidence="6">
    <location>
        <begin position="420"/>
        <end position="443"/>
    </location>
</feature>
<feature type="transmembrane region" description="Helical" evidence="6">
    <location>
        <begin position="109"/>
        <end position="129"/>
    </location>
</feature>
<dbReference type="GO" id="GO:0015205">
    <property type="term" value="F:nucleobase transmembrane transporter activity"/>
    <property type="evidence" value="ECO:0007669"/>
    <property type="project" value="UniProtKB-ARBA"/>
</dbReference>
<feature type="compositionally biased region" description="Low complexity" evidence="5">
    <location>
        <begin position="458"/>
        <end position="472"/>
    </location>
</feature>
<keyword evidence="4 6" id="KW-0472">Membrane</keyword>
<feature type="transmembrane region" description="Helical" evidence="6">
    <location>
        <begin position="250"/>
        <end position="267"/>
    </location>
</feature>
<evidence type="ECO:0000256" key="5">
    <source>
        <dbReference type="SAM" id="MobiDB-lite"/>
    </source>
</evidence>
<dbReference type="InterPro" id="IPR006043">
    <property type="entry name" value="NCS2"/>
</dbReference>
<feature type="transmembrane region" description="Helical" evidence="6">
    <location>
        <begin position="195"/>
        <end position="213"/>
    </location>
</feature>
<dbReference type="EMBL" id="QOQW01000019">
    <property type="protein sequence ID" value="RCK78770.1"/>
    <property type="molecule type" value="Genomic_DNA"/>
</dbReference>
<dbReference type="PANTHER" id="PTHR11119">
    <property type="entry name" value="XANTHINE-URACIL / VITAMIN C PERMEASE FAMILY MEMBER"/>
    <property type="match status" value="1"/>
</dbReference>
<dbReference type="Proteomes" id="UP000252355">
    <property type="component" value="Unassembled WGS sequence"/>
</dbReference>
<feature type="transmembrane region" description="Helical" evidence="6">
    <location>
        <begin position="81"/>
        <end position="103"/>
    </location>
</feature>
<feature type="region of interest" description="Disordered" evidence="5">
    <location>
        <begin position="458"/>
        <end position="480"/>
    </location>
</feature>
<feature type="transmembrane region" description="Helical" evidence="6">
    <location>
        <begin position="171"/>
        <end position="188"/>
    </location>
</feature>
<feature type="transmembrane region" description="Helical" evidence="6">
    <location>
        <begin position="360"/>
        <end position="379"/>
    </location>
</feature>
<sequence>MAKRAIVYGWQDRPAWPIRLLAGCQHVLTLFGATTLVPLIFGPEMGMDTAQVAQFISCVYLAMGVATLIQTSPWLGSGLPIVQGSSFSFIPPVMTVIAAYKAVDGGGPALIMQYVGGGLIAGGLVMAVIGYSGIVGVVRRVVTPVVIGPTIMAIGFSLAKVAIEFNAARCWPVSLLVVVSIFVLTLFVRQKYLNIFAVLASIVAVYLLCLWASHQGYLASDHPAYISWKAVEDAPWVRFPGIFPWGLPKFSFLAFGAMLAGFFAVMIESIGDYHSCSYAAGLSDPTPEMISRGIGAEGINCAVAGCLGAVGTTSYTENIGLIGLTGVASVHVVRTGAVVLILLSLVGKLGALVATIPAPIIGGAYIALFGIIGALGIQILMRADMGSQRNVMIVGFAFLMAMGLPGWVEGQKEAFFAWGLGGQILWAILKTNMAVAGLCAAFWDNLVPGTLEERGIAPPATAAPADPAATDPRVSAEAIG</sequence>
<protein>
    <submittedName>
        <fullName evidence="7">Xanthine permease</fullName>
    </submittedName>
</protein>
<reference evidence="7 8" key="1">
    <citation type="submission" date="2018-05" db="EMBL/GenBank/DDBJ databases">
        <title>A metagenomic window into the 2 km-deep terrestrial subsurface aquifer revealed taxonomically and functionally diverse microbial community comprising novel uncultured bacterial lineages.</title>
        <authorList>
            <person name="Kadnikov V.V."/>
            <person name="Mardanov A.V."/>
            <person name="Beletsky A.V."/>
            <person name="Banks D."/>
            <person name="Pimenov N.V."/>
            <person name="Frank Y.A."/>
            <person name="Karnachuk O.V."/>
            <person name="Ravin N.V."/>
        </authorList>
    </citation>
    <scope>NUCLEOTIDE SEQUENCE [LARGE SCALE GENOMIC DNA]</scope>
    <source>
        <strain evidence="7">BY5</strain>
    </source>
</reference>
<proteinExistence type="predicted"/>
<feature type="transmembrane region" description="Helical" evidence="6">
    <location>
        <begin position="20"/>
        <end position="40"/>
    </location>
</feature>
<evidence type="ECO:0000313" key="7">
    <source>
        <dbReference type="EMBL" id="RCK78770.1"/>
    </source>
</evidence>
<evidence type="ECO:0000256" key="2">
    <source>
        <dbReference type="ARBA" id="ARBA00022692"/>
    </source>
</evidence>
<evidence type="ECO:0000256" key="1">
    <source>
        <dbReference type="ARBA" id="ARBA00004141"/>
    </source>
</evidence>
<evidence type="ECO:0000256" key="4">
    <source>
        <dbReference type="ARBA" id="ARBA00023136"/>
    </source>
</evidence>
<keyword evidence="3 6" id="KW-1133">Transmembrane helix</keyword>
<accession>A0A367ZL45</accession>
<feature type="transmembrane region" description="Helical" evidence="6">
    <location>
        <begin position="52"/>
        <end position="69"/>
    </location>
</feature>
<keyword evidence="2 6" id="KW-0812">Transmembrane</keyword>
<evidence type="ECO:0000256" key="3">
    <source>
        <dbReference type="ARBA" id="ARBA00022989"/>
    </source>
</evidence>
<dbReference type="GO" id="GO:0016020">
    <property type="term" value="C:membrane"/>
    <property type="evidence" value="ECO:0007669"/>
    <property type="project" value="UniProtKB-SubCell"/>
</dbReference>
<gene>
    <name evidence="7" type="ORF">OZSIB_1123</name>
</gene>
<evidence type="ECO:0000256" key="6">
    <source>
        <dbReference type="SAM" id="Phobius"/>
    </source>
</evidence>
<feature type="transmembrane region" description="Helical" evidence="6">
    <location>
        <begin position="391"/>
        <end position="408"/>
    </location>
</feature>
<evidence type="ECO:0000313" key="8">
    <source>
        <dbReference type="Proteomes" id="UP000252355"/>
    </source>
</evidence>
<organism evidence="7 8">
    <name type="scientific">Candidatus Ozemobacter sibiricus</name>
    <dbReference type="NCBI Taxonomy" id="2268124"/>
    <lineage>
        <taxon>Bacteria</taxon>
        <taxon>Candidatus Ozemobacteria</taxon>
        <taxon>Candidatus Ozemobacterales</taxon>
        <taxon>Candidatus Ozemobacteraceae</taxon>
        <taxon>Candidatus Ozemobacter</taxon>
    </lineage>
</organism>